<gene>
    <name evidence="2" type="ORF">PHY01_49480</name>
</gene>
<accession>A0A4Y3WUV3</accession>
<dbReference type="AlphaFoldDB" id="A0A4Y3WUV3"/>
<dbReference type="Pfam" id="PF01872">
    <property type="entry name" value="RibD_C"/>
    <property type="match status" value="1"/>
</dbReference>
<dbReference type="RefSeq" id="WP_141282358.1">
    <property type="nucleotide sequence ID" value="NZ_BAAARZ010000056.1"/>
</dbReference>
<organism evidence="2 3">
    <name type="scientific">Pseudonocardia hydrocarbonoxydans</name>
    <dbReference type="NCBI Taxonomy" id="76726"/>
    <lineage>
        <taxon>Bacteria</taxon>
        <taxon>Bacillati</taxon>
        <taxon>Actinomycetota</taxon>
        <taxon>Actinomycetes</taxon>
        <taxon>Pseudonocardiales</taxon>
        <taxon>Pseudonocardiaceae</taxon>
        <taxon>Pseudonocardia</taxon>
    </lineage>
</organism>
<dbReference type="InterPro" id="IPR024072">
    <property type="entry name" value="DHFR-like_dom_sf"/>
</dbReference>
<dbReference type="InterPro" id="IPR050765">
    <property type="entry name" value="Riboflavin_Biosynth_HTPR"/>
</dbReference>
<dbReference type="Gene3D" id="3.40.430.10">
    <property type="entry name" value="Dihydrofolate Reductase, subunit A"/>
    <property type="match status" value="1"/>
</dbReference>
<dbReference type="PANTHER" id="PTHR38011:SF2">
    <property type="entry name" value="BIFUNCTIONAL DEAMINASE-REDUCTASE DOMAIN PROTEIN"/>
    <property type="match status" value="1"/>
</dbReference>
<evidence type="ECO:0000313" key="2">
    <source>
        <dbReference type="EMBL" id="GEC22665.1"/>
    </source>
</evidence>
<dbReference type="OrthoDB" id="7342392at2"/>
<name>A0A4Y3WUV3_9PSEU</name>
<dbReference type="Proteomes" id="UP000320338">
    <property type="component" value="Unassembled WGS sequence"/>
</dbReference>
<dbReference type="InterPro" id="IPR002734">
    <property type="entry name" value="RibDG_C"/>
</dbReference>
<dbReference type="PANTHER" id="PTHR38011">
    <property type="entry name" value="DIHYDROFOLATE REDUCTASE FAMILY PROTEIN (AFU_ORTHOLOGUE AFUA_8G06820)"/>
    <property type="match status" value="1"/>
</dbReference>
<dbReference type="SUPFAM" id="SSF53597">
    <property type="entry name" value="Dihydrofolate reductase-like"/>
    <property type="match status" value="1"/>
</dbReference>
<comment type="caution">
    <text evidence="2">The sequence shown here is derived from an EMBL/GenBank/DDBJ whole genome shotgun (WGS) entry which is preliminary data.</text>
</comment>
<sequence length="212" mass="22498">MELTVHTFLTLDGVLQGPGGADEDPSGGFTRGGWVVPFIDEGFGRIVDGWFDRADEILFGRTTYEMMAAFWPQVTDPADHVAQVLNGRPKHVVSSTLRDPAWAGTSVVTGDVLAAVAALKDRPGGELQVHGSGRLARTLHDAGLVDTYRLMVFPVVLGGGKRLFGEGATASGFTLVDSEVTAAGVCHQVLRPTPLGSGEVVLEDGREVMRVD</sequence>
<dbReference type="EMBL" id="BJNG01000052">
    <property type="protein sequence ID" value="GEC22665.1"/>
    <property type="molecule type" value="Genomic_DNA"/>
</dbReference>
<proteinExistence type="predicted"/>
<evidence type="ECO:0000259" key="1">
    <source>
        <dbReference type="Pfam" id="PF01872"/>
    </source>
</evidence>
<dbReference type="GO" id="GO:0008703">
    <property type="term" value="F:5-amino-6-(5-phosphoribosylamino)uracil reductase activity"/>
    <property type="evidence" value="ECO:0007669"/>
    <property type="project" value="InterPro"/>
</dbReference>
<keyword evidence="3" id="KW-1185">Reference proteome</keyword>
<reference evidence="2 3" key="1">
    <citation type="submission" date="2019-06" db="EMBL/GenBank/DDBJ databases">
        <title>Whole genome shotgun sequence of Pseudonocardia hydrocarbonoxydans NBRC 14498.</title>
        <authorList>
            <person name="Hosoyama A."/>
            <person name="Uohara A."/>
            <person name="Ohji S."/>
            <person name="Ichikawa N."/>
        </authorList>
    </citation>
    <scope>NUCLEOTIDE SEQUENCE [LARGE SCALE GENOMIC DNA]</scope>
    <source>
        <strain evidence="2 3">NBRC 14498</strain>
    </source>
</reference>
<protein>
    <submittedName>
        <fullName evidence="2">Deaminase reductase</fullName>
    </submittedName>
</protein>
<dbReference type="GO" id="GO:0009231">
    <property type="term" value="P:riboflavin biosynthetic process"/>
    <property type="evidence" value="ECO:0007669"/>
    <property type="project" value="InterPro"/>
</dbReference>
<evidence type="ECO:0000313" key="3">
    <source>
        <dbReference type="Proteomes" id="UP000320338"/>
    </source>
</evidence>
<feature type="domain" description="Bacterial bifunctional deaminase-reductase C-terminal" evidence="1">
    <location>
        <begin position="3"/>
        <end position="186"/>
    </location>
</feature>